<dbReference type="InterPro" id="IPR009199">
    <property type="entry name" value="PhoPQ-act_pathogen-rel_PqaA"/>
</dbReference>
<evidence type="ECO:0000313" key="3">
    <source>
        <dbReference type="Proteomes" id="UP000295719"/>
    </source>
</evidence>
<feature type="region of interest" description="Disordered" evidence="1">
    <location>
        <begin position="473"/>
        <end position="494"/>
    </location>
</feature>
<accession>A0A4R3Z540</accession>
<dbReference type="PANTHER" id="PTHR31497:SF0">
    <property type="entry name" value="AUTOCRINE PROLIFERATION REPRESSOR PROTEIN A"/>
    <property type="match status" value="1"/>
</dbReference>
<evidence type="ECO:0000313" key="2">
    <source>
        <dbReference type="EMBL" id="TCW00337.1"/>
    </source>
</evidence>
<reference evidence="2 3" key="1">
    <citation type="submission" date="2019-03" db="EMBL/GenBank/DDBJ databases">
        <title>Genomic Encyclopedia of Type Strains, Phase IV (KMG-IV): sequencing the most valuable type-strain genomes for metagenomic binning, comparative biology and taxonomic classification.</title>
        <authorList>
            <person name="Goeker M."/>
        </authorList>
    </citation>
    <scope>NUCLEOTIDE SEQUENCE [LARGE SCALE GENOMIC DNA]</scope>
    <source>
        <strain evidence="2 3">DSM 19580</strain>
    </source>
</reference>
<dbReference type="Proteomes" id="UP000295719">
    <property type="component" value="Unassembled WGS sequence"/>
</dbReference>
<dbReference type="PIRSF" id="PIRSF014728">
    <property type="entry name" value="PqaA"/>
    <property type="match status" value="1"/>
</dbReference>
<dbReference type="EMBL" id="SMCR01000001">
    <property type="protein sequence ID" value="TCW00337.1"/>
    <property type="molecule type" value="Genomic_DNA"/>
</dbReference>
<keyword evidence="3" id="KW-1185">Reference proteome</keyword>
<protein>
    <submittedName>
        <fullName evidence="2">PhoPQ-activated pathogenicity-related protein</fullName>
    </submittedName>
</protein>
<dbReference type="PANTHER" id="PTHR31497">
    <property type="entry name" value="AUTOCRINE PROLIFERATION REPRESSOR PROTEIN A"/>
    <property type="match status" value="1"/>
</dbReference>
<dbReference type="SUPFAM" id="SSF53474">
    <property type="entry name" value="alpha/beta-Hydrolases"/>
    <property type="match status" value="1"/>
</dbReference>
<comment type="caution">
    <text evidence="2">The sequence shown here is derived from an EMBL/GenBank/DDBJ whole genome shotgun (WGS) entry which is preliminary data.</text>
</comment>
<dbReference type="OrthoDB" id="8950502at2"/>
<gene>
    <name evidence="2" type="ORF">EDC52_101686</name>
</gene>
<name>A0A4R3Z540_9GAMM</name>
<dbReference type="AlphaFoldDB" id="A0A4R3Z540"/>
<evidence type="ECO:0000256" key="1">
    <source>
        <dbReference type="SAM" id="MobiDB-lite"/>
    </source>
</evidence>
<organism evidence="2 3">
    <name type="scientific">Biostraticola tofi</name>
    <dbReference type="NCBI Taxonomy" id="466109"/>
    <lineage>
        <taxon>Bacteria</taxon>
        <taxon>Pseudomonadati</taxon>
        <taxon>Pseudomonadota</taxon>
        <taxon>Gammaproteobacteria</taxon>
        <taxon>Enterobacterales</taxon>
        <taxon>Bruguierivoracaceae</taxon>
        <taxon>Biostraticola</taxon>
    </lineage>
</organism>
<proteinExistence type="predicted"/>
<dbReference type="Gene3D" id="3.40.50.1820">
    <property type="entry name" value="alpha/beta hydrolase"/>
    <property type="match status" value="1"/>
</dbReference>
<dbReference type="Pfam" id="PF10142">
    <property type="entry name" value="PhoPQ_related"/>
    <property type="match status" value="1"/>
</dbReference>
<sequence length="494" mass="54999">MNIEGYHRAMITTAPAALAPPVLATDDQVAPLSTVISDYRIALASQPLDYSLMEIKPLSGVTLHRYQLNSQSWSLRGIVAPDHWQHEVECYIPDAAKEKNALVVINNGGNNDGSGKPAAPTNFVQDQLHRIASHTQTIVISVSNVPNQTLNYQGNSTPLAEDDSVAYSWALFMQDPQQNHDQSLHIPMCAAVSQTMRLAKRELAEWKIDKFVVTGTSKRGWAAWLTAISDPDVNGVVAFTIDLLGTKNCLRHMYKSYGSSWPVAFNPYYKQGIDKLIDTDEFEDLMQVEDPLSYINTSLGKRLNIKKYIINASGDDFYVPDNSRFYYNRLPGVKSLRMVPNVAHRDIVSITEQSLISFINRFQHQIELPELTENVQRDVTRGNTLTVRFSEPPTSVIQWTAHNTEARDFRYASGVNYQESPVDLAAMGDNITIPLSTPKTGWQATYLEATFHDGYIATSQVYISPDEQYPAAAGTPARHTLPGRGLLPGMPSPQ</sequence>
<dbReference type="InterPro" id="IPR029058">
    <property type="entry name" value="AB_hydrolase_fold"/>
</dbReference>